<evidence type="ECO:0000313" key="2">
    <source>
        <dbReference type="Proteomes" id="UP000248326"/>
    </source>
</evidence>
<protein>
    <submittedName>
        <fullName evidence="1">Uncharacterized protein</fullName>
    </submittedName>
</protein>
<dbReference type="InterPro" id="IPR036390">
    <property type="entry name" value="WH_DNA-bd_sf"/>
</dbReference>
<dbReference type="Proteomes" id="UP000248326">
    <property type="component" value="Unassembled WGS sequence"/>
</dbReference>
<dbReference type="Gene3D" id="1.10.10.10">
    <property type="entry name" value="Winged helix-like DNA-binding domain superfamily/Winged helix DNA-binding domain"/>
    <property type="match status" value="1"/>
</dbReference>
<keyword evidence="2" id="KW-1185">Reference proteome</keyword>
<name>A0A318SEY8_9DEIO</name>
<dbReference type="OrthoDB" id="66603at2"/>
<evidence type="ECO:0000313" key="1">
    <source>
        <dbReference type="EMBL" id="PYE51919.1"/>
    </source>
</evidence>
<dbReference type="SUPFAM" id="SSF46785">
    <property type="entry name" value="Winged helix' DNA-binding domain"/>
    <property type="match status" value="1"/>
</dbReference>
<sequence length="210" mass="23841">MTDQSSSRVSTRRQAELLLDPANYRYLDALMGRECSAGELAKMLGEDVRRVHYLLGRLVDADLAYVAREEKRAGRPVKYYAMNAHWLVPFDMTDAETIEALLNAQLQPRLERFSHLLVGQLRRDASIVVRVSRGVDDEPIGVSLYDEGRPDPRENGPLFANWMFLRLTPERAQALHTDLNDLLRRHDVSDDEDASVYSIGLFLAPGDVML</sequence>
<dbReference type="InterPro" id="IPR036388">
    <property type="entry name" value="WH-like_DNA-bd_sf"/>
</dbReference>
<organism evidence="1 2">
    <name type="scientific">Deinococcus yavapaiensis KR-236</name>
    <dbReference type="NCBI Taxonomy" id="694435"/>
    <lineage>
        <taxon>Bacteria</taxon>
        <taxon>Thermotogati</taxon>
        <taxon>Deinococcota</taxon>
        <taxon>Deinococci</taxon>
        <taxon>Deinococcales</taxon>
        <taxon>Deinococcaceae</taxon>
        <taxon>Deinococcus</taxon>
    </lineage>
</organism>
<dbReference type="EMBL" id="QJSX01000014">
    <property type="protein sequence ID" value="PYE51919.1"/>
    <property type="molecule type" value="Genomic_DNA"/>
</dbReference>
<proteinExistence type="predicted"/>
<gene>
    <name evidence="1" type="ORF">DES52_114120</name>
</gene>
<dbReference type="AlphaFoldDB" id="A0A318SEY8"/>
<comment type="caution">
    <text evidence="1">The sequence shown here is derived from an EMBL/GenBank/DDBJ whole genome shotgun (WGS) entry which is preliminary data.</text>
</comment>
<reference evidence="1 2" key="1">
    <citation type="submission" date="2018-06" db="EMBL/GenBank/DDBJ databases">
        <title>Genomic Encyclopedia of Type Strains, Phase IV (KMG-IV): sequencing the most valuable type-strain genomes for metagenomic binning, comparative biology and taxonomic classification.</title>
        <authorList>
            <person name="Goeker M."/>
        </authorList>
    </citation>
    <scope>NUCLEOTIDE SEQUENCE [LARGE SCALE GENOMIC DNA]</scope>
    <source>
        <strain evidence="1 2">DSM 18048</strain>
    </source>
</reference>
<dbReference type="InterPro" id="IPR011991">
    <property type="entry name" value="ArsR-like_HTH"/>
</dbReference>
<dbReference type="RefSeq" id="WP_146237336.1">
    <property type="nucleotide sequence ID" value="NZ_QJSX01000014.1"/>
</dbReference>
<accession>A0A318SEY8</accession>
<dbReference type="CDD" id="cd00090">
    <property type="entry name" value="HTH_ARSR"/>
    <property type="match status" value="1"/>
</dbReference>